<protein>
    <submittedName>
        <fullName evidence="1">Uncharacterized protein</fullName>
    </submittedName>
</protein>
<gene>
    <name evidence="1" type="ORF">S01H4_38281</name>
</gene>
<evidence type="ECO:0000313" key="1">
    <source>
        <dbReference type="EMBL" id="GAH05027.1"/>
    </source>
</evidence>
<name>X1CBX9_9ZZZZ</name>
<dbReference type="EMBL" id="BART01020636">
    <property type="protein sequence ID" value="GAH05027.1"/>
    <property type="molecule type" value="Genomic_DNA"/>
</dbReference>
<proteinExistence type="predicted"/>
<comment type="caution">
    <text evidence="1">The sequence shown here is derived from an EMBL/GenBank/DDBJ whole genome shotgun (WGS) entry which is preliminary data.</text>
</comment>
<feature type="non-terminal residue" evidence="1">
    <location>
        <position position="79"/>
    </location>
</feature>
<organism evidence="1">
    <name type="scientific">marine sediment metagenome</name>
    <dbReference type="NCBI Taxonomy" id="412755"/>
    <lineage>
        <taxon>unclassified sequences</taxon>
        <taxon>metagenomes</taxon>
        <taxon>ecological metagenomes</taxon>
    </lineage>
</organism>
<dbReference type="AlphaFoldDB" id="X1CBX9"/>
<accession>X1CBX9</accession>
<reference evidence="1" key="1">
    <citation type="journal article" date="2014" name="Front. Microbiol.">
        <title>High frequency of phylogenetically diverse reductive dehalogenase-homologous genes in deep subseafloor sedimentary metagenomes.</title>
        <authorList>
            <person name="Kawai M."/>
            <person name="Futagami T."/>
            <person name="Toyoda A."/>
            <person name="Takaki Y."/>
            <person name="Nishi S."/>
            <person name="Hori S."/>
            <person name="Arai W."/>
            <person name="Tsubouchi T."/>
            <person name="Morono Y."/>
            <person name="Uchiyama I."/>
            <person name="Ito T."/>
            <person name="Fujiyama A."/>
            <person name="Inagaki F."/>
            <person name="Takami H."/>
        </authorList>
    </citation>
    <scope>NUCLEOTIDE SEQUENCE</scope>
    <source>
        <strain evidence="1">Expedition CK06-06</strain>
    </source>
</reference>
<sequence>MKEIYEIGFVFRGFVVVSHVFKELVVQTEQKISSDLRGAFISAINAFTETAFNKTSIEYLESGDILFIFKLDKILSNDN</sequence>